<feature type="domain" description="HTH lysR-type" evidence="5">
    <location>
        <begin position="6"/>
        <end position="63"/>
    </location>
</feature>
<dbReference type="PANTHER" id="PTHR30537:SF26">
    <property type="entry name" value="GLYCINE CLEAVAGE SYSTEM TRANSCRIPTIONAL ACTIVATOR"/>
    <property type="match status" value="1"/>
</dbReference>
<dbReference type="PRINTS" id="PR00039">
    <property type="entry name" value="HTHLYSR"/>
</dbReference>
<dbReference type="SUPFAM" id="SSF53850">
    <property type="entry name" value="Periplasmic binding protein-like II"/>
    <property type="match status" value="1"/>
</dbReference>
<dbReference type="Gene3D" id="1.10.10.10">
    <property type="entry name" value="Winged helix-like DNA-binding domain superfamily/Winged helix DNA-binding domain"/>
    <property type="match status" value="1"/>
</dbReference>
<protein>
    <submittedName>
        <fullName evidence="6">LysR substrate-binding domain-containing protein</fullName>
    </submittedName>
</protein>
<evidence type="ECO:0000256" key="3">
    <source>
        <dbReference type="ARBA" id="ARBA00023125"/>
    </source>
</evidence>
<dbReference type="PANTHER" id="PTHR30537">
    <property type="entry name" value="HTH-TYPE TRANSCRIPTIONAL REGULATOR"/>
    <property type="match status" value="1"/>
</dbReference>
<organism evidence="6">
    <name type="scientific">Pseudomonas sp. Hg7Tf</name>
    <dbReference type="NCBI Taxonomy" id="3236988"/>
    <lineage>
        <taxon>Bacteria</taxon>
        <taxon>Pseudomonadati</taxon>
        <taxon>Pseudomonadota</taxon>
        <taxon>Gammaproteobacteria</taxon>
        <taxon>Pseudomonadales</taxon>
        <taxon>Pseudomonadaceae</taxon>
        <taxon>Pseudomonas</taxon>
    </lineage>
</organism>
<dbReference type="Gene3D" id="3.40.190.10">
    <property type="entry name" value="Periplasmic binding protein-like II"/>
    <property type="match status" value="2"/>
</dbReference>
<keyword evidence="4" id="KW-0804">Transcription</keyword>
<reference evidence="6" key="1">
    <citation type="submission" date="2024-07" db="EMBL/GenBank/DDBJ databases">
        <title>Identification and characteristics of a novel species of coltsfoot's symbiotic bacteria.</title>
        <authorList>
            <person name="Juszczyk A."/>
            <person name="Jasielczuk I."/>
            <person name="Gurgul A."/>
            <person name="Rogala M."/>
            <person name="Kowalczyk A."/>
            <person name="Szmatola T."/>
            <person name="Kosecka-Strojek M."/>
            <person name="Arent Z."/>
            <person name="Latowski D."/>
        </authorList>
    </citation>
    <scope>NUCLEOTIDE SEQUENCE</scope>
    <source>
        <strain evidence="6">Hg7Tf</strain>
    </source>
</reference>
<dbReference type="InterPro" id="IPR036390">
    <property type="entry name" value="WH_DNA-bd_sf"/>
</dbReference>
<evidence type="ECO:0000259" key="5">
    <source>
        <dbReference type="PROSITE" id="PS50931"/>
    </source>
</evidence>
<keyword evidence="2" id="KW-0805">Transcription regulation</keyword>
<dbReference type="Pfam" id="PF03466">
    <property type="entry name" value="LysR_substrate"/>
    <property type="match status" value="1"/>
</dbReference>
<sequence length="306" mass="33642">MSERIPALQALRAFEVAARYGSFTRAAQELALTQGAISHHIKTLEGLFDCALFERRGPKLALTEPGRTLAQELKVGFKIIDNACAVLKKDRNGIRLKAPSTLTMRWLLEGLGQYRQAAPQSRVQLSSVWMDIDCVDFYSEPYDAAILLADGRFGPDVDSLKLFDEWLLPVCSPAYQALIETGIAGLQRAEHLHCSADRRDWRRWLARVGASPSGGERGQLFDTLDQGMSAAQQDAGVAVVDLLLARGELDAGRLVAPVPQAVSTGEGYYLTWLTSSPQARQVQALGDFLLARVPQLPLLGIDYLYD</sequence>
<dbReference type="GO" id="GO:0006351">
    <property type="term" value="P:DNA-templated transcription"/>
    <property type="evidence" value="ECO:0007669"/>
    <property type="project" value="TreeGrafter"/>
</dbReference>
<evidence type="ECO:0000256" key="2">
    <source>
        <dbReference type="ARBA" id="ARBA00023015"/>
    </source>
</evidence>
<dbReference type="InterPro" id="IPR058163">
    <property type="entry name" value="LysR-type_TF_proteobact-type"/>
</dbReference>
<comment type="similarity">
    <text evidence="1">Belongs to the LysR transcriptional regulatory family.</text>
</comment>
<evidence type="ECO:0000256" key="4">
    <source>
        <dbReference type="ARBA" id="ARBA00023163"/>
    </source>
</evidence>
<dbReference type="InterPro" id="IPR000847">
    <property type="entry name" value="LysR_HTH_N"/>
</dbReference>
<keyword evidence="3" id="KW-0238">DNA-binding</keyword>
<dbReference type="PROSITE" id="PS50931">
    <property type="entry name" value="HTH_LYSR"/>
    <property type="match status" value="1"/>
</dbReference>
<dbReference type="GO" id="GO:0003700">
    <property type="term" value="F:DNA-binding transcription factor activity"/>
    <property type="evidence" value="ECO:0007669"/>
    <property type="project" value="InterPro"/>
</dbReference>
<dbReference type="InterPro" id="IPR005119">
    <property type="entry name" value="LysR_subst-bd"/>
</dbReference>
<gene>
    <name evidence="6" type="ORF">AB4Y39_11240</name>
</gene>
<name>A0AB39I6X2_9PSED</name>
<evidence type="ECO:0000313" key="6">
    <source>
        <dbReference type="EMBL" id="XDK39213.1"/>
    </source>
</evidence>
<proteinExistence type="inferred from homology"/>
<dbReference type="RefSeq" id="WP_045183255.1">
    <property type="nucleotide sequence ID" value="NZ_CP162607.1"/>
</dbReference>
<dbReference type="EMBL" id="CP162607">
    <property type="protein sequence ID" value="XDK39213.1"/>
    <property type="molecule type" value="Genomic_DNA"/>
</dbReference>
<accession>A0AB39I6X2</accession>
<dbReference type="InterPro" id="IPR036388">
    <property type="entry name" value="WH-like_DNA-bd_sf"/>
</dbReference>
<evidence type="ECO:0000256" key="1">
    <source>
        <dbReference type="ARBA" id="ARBA00009437"/>
    </source>
</evidence>
<dbReference type="AlphaFoldDB" id="A0AB39I6X2"/>
<dbReference type="Pfam" id="PF00126">
    <property type="entry name" value="HTH_1"/>
    <property type="match status" value="1"/>
</dbReference>
<dbReference type="SUPFAM" id="SSF46785">
    <property type="entry name" value="Winged helix' DNA-binding domain"/>
    <property type="match status" value="1"/>
</dbReference>
<dbReference type="GO" id="GO:0043565">
    <property type="term" value="F:sequence-specific DNA binding"/>
    <property type="evidence" value="ECO:0007669"/>
    <property type="project" value="TreeGrafter"/>
</dbReference>